<dbReference type="EMBL" id="BK015962">
    <property type="protein sequence ID" value="DAF87511.1"/>
    <property type="molecule type" value="Genomic_DNA"/>
</dbReference>
<protein>
    <submittedName>
        <fullName evidence="2">Uncharacterized protein</fullName>
    </submittedName>
</protein>
<proteinExistence type="predicted"/>
<evidence type="ECO:0000256" key="1">
    <source>
        <dbReference type="SAM" id="MobiDB-lite"/>
    </source>
</evidence>
<name>A0A8S5TZA4_9CAUD</name>
<reference evidence="2" key="1">
    <citation type="journal article" date="2021" name="Proc. Natl. Acad. Sci. U.S.A.">
        <title>A Catalog of Tens of Thousands of Viruses from Human Metagenomes Reveals Hidden Associations with Chronic Diseases.</title>
        <authorList>
            <person name="Tisza M.J."/>
            <person name="Buck C.B."/>
        </authorList>
    </citation>
    <scope>NUCLEOTIDE SEQUENCE</scope>
    <source>
        <strain evidence="2">CtnPP24</strain>
    </source>
</reference>
<evidence type="ECO:0000313" key="2">
    <source>
        <dbReference type="EMBL" id="DAF87511.1"/>
    </source>
</evidence>
<accession>A0A8S5TZA4</accession>
<sequence>MSSRTAPCCPILVGAGQKHPPPDWANLPGKGAYHEEKH</sequence>
<feature type="region of interest" description="Disordered" evidence="1">
    <location>
        <begin position="1"/>
        <end position="38"/>
    </location>
</feature>
<organism evidence="2">
    <name type="scientific">Siphoviridae sp. ctnPP24</name>
    <dbReference type="NCBI Taxonomy" id="2825662"/>
    <lineage>
        <taxon>Viruses</taxon>
        <taxon>Duplodnaviria</taxon>
        <taxon>Heunggongvirae</taxon>
        <taxon>Uroviricota</taxon>
        <taxon>Caudoviricetes</taxon>
    </lineage>
</organism>